<dbReference type="GO" id="GO:0070403">
    <property type="term" value="F:NAD+ binding"/>
    <property type="evidence" value="ECO:0007669"/>
    <property type="project" value="InterPro"/>
</dbReference>
<dbReference type="OrthoDB" id="9802008at2"/>
<dbReference type="Proteomes" id="UP000253817">
    <property type="component" value="Unassembled WGS sequence"/>
</dbReference>
<dbReference type="GO" id="GO:0008977">
    <property type="term" value="F:prephenate dehydrogenase (NAD+) activity"/>
    <property type="evidence" value="ECO:0007669"/>
    <property type="project" value="UniProtKB-EC"/>
</dbReference>
<dbReference type="SUPFAM" id="SSF55021">
    <property type="entry name" value="ACT-like"/>
    <property type="match status" value="1"/>
</dbReference>
<dbReference type="FunFam" id="3.40.50.720:FF:000208">
    <property type="entry name" value="Prephenate dehydrogenase"/>
    <property type="match status" value="1"/>
</dbReference>
<dbReference type="Gene3D" id="3.40.50.720">
    <property type="entry name" value="NAD(P)-binding Rossmann-like Domain"/>
    <property type="match status" value="1"/>
</dbReference>
<dbReference type="GO" id="GO:0006571">
    <property type="term" value="P:tyrosine biosynthetic process"/>
    <property type="evidence" value="ECO:0007669"/>
    <property type="project" value="UniProtKB-UniPathway"/>
</dbReference>
<evidence type="ECO:0000256" key="7">
    <source>
        <dbReference type="ARBA" id="ARBA00023027"/>
    </source>
</evidence>
<evidence type="ECO:0000256" key="4">
    <source>
        <dbReference type="ARBA" id="ARBA00016891"/>
    </source>
</evidence>
<dbReference type="PROSITE" id="PS51176">
    <property type="entry name" value="PDH_ADH"/>
    <property type="match status" value="1"/>
</dbReference>
<dbReference type="PANTHER" id="PTHR21363">
    <property type="entry name" value="PREPHENATE DEHYDROGENASE"/>
    <property type="match status" value="1"/>
</dbReference>
<dbReference type="SUPFAM" id="SSF51735">
    <property type="entry name" value="NAD(P)-binding Rossmann-fold domains"/>
    <property type="match status" value="1"/>
</dbReference>
<comment type="similarity">
    <text evidence="2">Belongs to the prephenate/arogenate dehydrogenase family.</text>
</comment>
<evidence type="ECO:0000256" key="8">
    <source>
        <dbReference type="ARBA" id="ARBA00023141"/>
    </source>
</evidence>
<evidence type="ECO:0000256" key="9">
    <source>
        <dbReference type="ARBA" id="ARBA00049260"/>
    </source>
</evidence>
<dbReference type="Gene3D" id="3.30.70.260">
    <property type="match status" value="1"/>
</dbReference>
<dbReference type="AlphaFoldDB" id="A0A3N0IVJ8"/>
<keyword evidence="14" id="KW-1185">Reference proteome</keyword>
<evidence type="ECO:0000256" key="2">
    <source>
        <dbReference type="ARBA" id="ARBA00007964"/>
    </source>
</evidence>
<dbReference type="Pfam" id="PF20463">
    <property type="entry name" value="PDH_C"/>
    <property type="match status" value="1"/>
</dbReference>
<comment type="catalytic activity">
    <reaction evidence="9">
        <text>prephenate + NAD(+) = 3-(4-hydroxyphenyl)pyruvate + CO2 + NADH</text>
        <dbReference type="Rhea" id="RHEA:13869"/>
        <dbReference type="ChEBI" id="CHEBI:16526"/>
        <dbReference type="ChEBI" id="CHEBI:29934"/>
        <dbReference type="ChEBI" id="CHEBI:36242"/>
        <dbReference type="ChEBI" id="CHEBI:57540"/>
        <dbReference type="ChEBI" id="CHEBI:57945"/>
        <dbReference type="EC" id="1.3.1.12"/>
    </reaction>
</comment>
<dbReference type="InterPro" id="IPR046826">
    <property type="entry name" value="PDH_N"/>
</dbReference>
<accession>A0A3N0IVJ8</accession>
<dbReference type="EMBL" id="QICC01000053">
    <property type="protein sequence ID" value="RNM41021.1"/>
    <property type="molecule type" value="Genomic_DNA"/>
</dbReference>
<dbReference type="Proteomes" id="UP000270112">
    <property type="component" value="Unassembled WGS sequence"/>
</dbReference>
<sequence>MAHRQAAQPEQAFHRIAVVGFGLVGASFAASVRAAYPDTQVLAVDIDEHTLTEALARDWATAAALPDDPAFERFVVQGCDLVVLATPVGVVAPYFEDLARWDYRGIVTDTASTKARIVALAESILPHPENFVPGHPMAGSEKNGLEGARPDLFKGAHWILCPDADTPAEHFPRLHELVTSLGARVIALPREDHDEAVAVVSHVPHIVASSLVQLASRHADDQQALMRLAAGGFKDSTRIAAGSPELWCGIAFDNKEALACGLSEMQGIIASFADALDADDRAALTALLAEAAAARRALPAAWVPSTERLLEVRIPMEDRPGVVAEVTTVTSSVGCNIQSIEIDHVTEDSAVLSLVLTDEGDIGQLSAQLINAGFSVSFSPLTAKEHTHVA</sequence>
<evidence type="ECO:0000256" key="5">
    <source>
        <dbReference type="ARBA" id="ARBA00022498"/>
    </source>
</evidence>
<dbReference type="InterPro" id="IPR002912">
    <property type="entry name" value="ACT_dom"/>
</dbReference>
<keyword evidence="6" id="KW-0560">Oxidoreductase</keyword>
<evidence type="ECO:0000256" key="3">
    <source>
        <dbReference type="ARBA" id="ARBA00012068"/>
    </source>
</evidence>
<evidence type="ECO:0000313" key="15">
    <source>
        <dbReference type="Proteomes" id="UP000270112"/>
    </source>
</evidence>
<dbReference type="InterPro" id="IPR045865">
    <property type="entry name" value="ACT-like_dom_sf"/>
</dbReference>
<name>A0A3N0IVJ8_9ACTN</name>
<evidence type="ECO:0000313" key="14">
    <source>
        <dbReference type="Proteomes" id="UP000253817"/>
    </source>
</evidence>
<dbReference type="InterPro" id="IPR050812">
    <property type="entry name" value="Preph/Arog_dehydrog"/>
</dbReference>
<dbReference type="InterPro" id="IPR008927">
    <property type="entry name" value="6-PGluconate_DH-like_C_sf"/>
</dbReference>
<evidence type="ECO:0000259" key="10">
    <source>
        <dbReference type="PROSITE" id="PS51176"/>
    </source>
</evidence>
<comment type="caution">
    <text evidence="13">The sequence shown here is derived from an EMBL/GenBank/DDBJ whole genome shotgun (WGS) entry which is preliminary data.</text>
</comment>
<reference evidence="12 14" key="1">
    <citation type="journal article" date="2018" name="Elife">
        <title>Discovery and characterization of a prevalent human gut bacterial enzyme sufficient for the inactivation of a family of plant toxins.</title>
        <authorList>
            <person name="Koppel N."/>
            <person name="Bisanz J.E."/>
            <person name="Pandelia M.E."/>
            <person name="Turnbaugh P.J."/>
            <person name="Balskus E.P."/>
        </authorList>
    </citation>
    <scope>NUCLEOTIDE SEQUENCE [LARGE SCALE GENOMIC DNA]</scope>
    <source>
        <strain evidence="12 14">DSM 16107</strain>
    </source>
</reference>
<dbReference type="Pfam" id="PF02153">
    <property type="entry name" value="PDH_N"/>
    <property type="match status" value="1"/>
</dbReference>
<dbReference type="InterPro" id="IPR003099">
    <property type="entry name" value="Prephen_DH"/>
</dbReference>
<dbReference type="PROSITE" id="PS51671">
    <property type="entry name" value="ACT"/>
    <property type="match status" value="1"/>
</dbReference>
<feature type="domain" description="Prephenate/arogenate dehydrogenase" evidence="10">
    <location>
        <begin position="14"/>
        <end position="306"/>
    </location>
</feature>
<keyword evidence="8" id="KW-0028">Amino-acid biosynthesis</keyword>
<gene>
    <name evidence="12" type="ORF">C1876_05080</name>
    <name evidence="13" type="ORF">DMP09_11745</name>
</gene>
<evidence type="ECO:0000256" key="6">
    <source>
        <dbReference type="ARBA" id="ARBA00023002"/>
    </source>
</evidence>
<protein>
    <recommendedName>
        <fullName evidence="4">Prephenate dehydrogenase</fullName>
        <ecNumber evidence="3">1.3.1.12</ecNumber>
    </recommendedName>
</protein>
<reference evidence="13" key="3">
    <citation type="journal article" date="2019" name="Microbiol. Resour. Announc.">
        <title>Draft Genome Sequences of Type Strains of Gordonibacter faecihominis, Paraeggerthella hongkongensis, Parvibacter caecicola,Slackia equolifaciens, Slackia faecicanis, and Slackia isoflavoniconvertens.</title>
        <authorList>
            <person name="Danylec N."/>
            <person name="Stoll D.A."/>
            <person name="Dotsch A."/>
            <person name="Huch M."/>
        </authorList>
    </citation>
    <scope>NUCLEOTIDE SEQUENCE</scope>
    <source>
        <strain evidence="13">DSM 16107</strain>
    </source>
</reference>
<proteinExistence type="inferred from homology"/>
<dbReference type="SUPFAM" id="SSF48179">
    <property type="entry name" value="6-phosphogluconate dehydrogenase C-terminal domain-like"/>
    <property type="match status" value="1"/>
</dbReference>
<evidence type="ECO:0000313" key="13">
    <source>
        <dbReference type="EMBL" id="RNM41021.1"/>
    </source>
</evidence>
<comment type="pathway">
    <text evidence="1">Amino-acid biosynthesis; L-tyrosine biosynthesis; (4-hydroxyphenyl)pyruvate from prephenate (NAD(+) route): step 1/1.</text>
</comment>
<organism evidence="13 15">
    <name type="scientific">Eggerthella sinensis</name>
    <dbReference type="NCBI Taxonomy" id="242230"/>
    <lineage>
        <taxon>Bacteria</taxon>
        <taxon>Bacillati</taxon>
        <taxon>Actinomycetota</taxon>
        <taxon>Coriobacteriia</taxon>
        <taxon>Eggerthellales</taxon>
        <taxon>Eggerthellaceae</taxon>
        <taxon>Eggerthella</taxon>
    </lineage>
</organism>
<evidence type="ECO:0000313" key="12">
    <source>
        <dbReference type="EMBL" id="RDB70164.1"/>
    </source>
</evidence>
<evidence type="ECO:0000259" key="11">
    <source>
        <dbReference type="PROSITE" id="PS51671"/>
    </source>
</evidence>
<dbReference type="InterPro" id="IPR046825">
    <property type="entry name" value="PDH_C"/>
</dbReference>
<dbReference type="InterPro" id="IPR036291">
    <property type="entry name" value="NAD(P)-bd_dom_sf"/>
</dbReference>
<keyword evidence="5" id="KW-0827">Tyrosine biosynthesis</keyword>
<dbReference type="Gene3D" id="1.10.3660.10">
    <property type="entry name" value="6-phosphogluconate dehydrogenase C-terminal like domain"/>
    <property type="match status" value="1"/>
</dbReference>
<dbReference type="GO" id="GO:0004665">
    <property type="term" value="F:prephenate dehydrogenase (NADP+) activity"/>
    <property type="evidence" value="ECO:0007669"/>
    <property type="project" value="InterPro"/>
</dbReference>
<dbReference type="EMBL" id="PPTT01000006">
    <property type="protein sequence ID" value="RDB70164.1"/>
    <property type="molecule type" value="Genomic_DNA"/>
</dbReference>
<dbReference type="UniPathway" id="UPA00122">
    <property type="reaction ID" value="UER00961"/>
</dbReference>
<keyword evidence="8" id="KW-0057">Aromatic amino acid biosynthesis</keyword>
<dbReference type="PANTHER" id="PTHR21363:SF0">
    <property type="entry name" value="PREPHENATE DEHYDROGENASE [NADP(+)]"/>
    <property type="match status" value="1"/>
</dbReference>
<dbReference type="RefSeq" id="WP_114545633.1">
    <property type="nucleotide sequence ID" value="NZ_CALJMG010000126.1"/>
</dbReference>
<reference evidence="15" key="2">
    <citation type="submission" date="2018-05" db="EMBL/GenBank/DDBJ databases">
        <title>Genome Sequencing of selected type strains of the family Eggerthellaceae.</title>
        <authorList>
            <person name="Danylec N."/>
            <person name="Stoll D.A."/>
            <person name="Doetsch A."/>
            <person name="Huch M."/>
        </authorList>
    </citation>
    <scope>NUCLEOTIDE SEQUENCE [LARGE SCALE GENOMIC DNA]</scope>
    <source>
        <strain evidence="15">DSM 16107</strain>
    </source>
</reference>
<evidence type="ECO:0000256" key="1">
    <source>
        <dbReference type="ARBA" id="ARBA00005067"/>
    </source>
</evidence>
<feature type="domain" description="ACT" evidence="11">
    <location>
        <begin position="311"/>
        <end position="384"/>
    </location>
</feature>
<dbReference type="EC" id="1.3.1.12" evidence="3"/>
<keyword evidence="7" id="KW-0520">NAD</keyword>